<dbReference type="PANTHER" id="PTHR31677:SF196">
    <property type="entry name" value="ETHYLENE-RESPONSIVE TRANSCRIPTION FACTOR ERF109"/>
    <property type="match status" value="1"/>
</dbReference>
<name>A0ABD3HIR2_9MARC</name>
<dbReference type="InterPro" id="IPR036955">
    <property type="entry name" value="AP2/ERF_dom_sf"/>
</dbReference>
<accession>A0ABD3HIR2</accession>
<keyword evidence="3" id="KW-0238">DNA-binding</keyword>
<dbReference type="SUPFAM" id="SSF54171">
    <property type="entry name" value="DNA-binding domain"/>
    <property type="match status" value="1"/>
</dbReference>
<dbReference type="PROSITE" id="PS51032">
    <property type="entry name" value="AP2_ERF"/>
    <property type="match status" value="1"/>
</dbReference>
<comment type="subcellular location">
    <subcellularLocation>
        <location evidence="1">Nucleus</location>
    </subcellularLocation>
</comment>
<dbReference type="CDD" id="cd00018">
    <property type="entry name" value="AP2"/>
    <property type="match status" value="1"/>
</dbReference>
<evidence type="ECO:0000313" key="7">
    <source>
        <dbReference type="EMBL" id="KAL3690024.1"/>
    </source>
</evidence>
<feature type="domain" description="AP2/ERF" evidence="6">
    <location>
        <begin position="1"/>
        <end position="46"/>
    </location>
</feature>
<sequence length="145" mass="16884">MGLRRKDRGKVDRLWLGTFDTAEEVARRYNEKAIELYGEKAQLNFIYPQPVVVLGNTWVRQRQFFNRGILPKLDQSLDTSTGERKLPRELRLLPSWDVLWEKPVSEKDQLENASLEVSPQQMVPAETELELPELLGVSKFTRLKC</sequence>
<evidence type="ECO:0000256" key="4">
    <source>
        <dbReference type="ARBA" id="ARBA00023163"/>
    </source>
</evidence>
<comment type="caution">
    <text evidence="7">The sequence shown here is derived from an EMBL/GenBank/DDBJ whole genome shotgun (WGS) entry which is preliminary data.</text>
</comment>
<reference evidence="7 8" key="1">
    <citation type="submission" date="2024-09" db="EMBL/GenBank/DDBJ databases">
        <title>Chromosome-scale assembly of Riccia sorocarpa.</title>
        <authorList>
            <person name="Paukszto L."/>
        </authorList>
    </citation>
    <scope>NUCLEOTIDE SEQUENCE [LARGE SCALE GENOMIC DNA]</scope>
    <source>
        <strain evidence="7">LP-2024</strain>
        <tissue evidence="7">Aerial parts of the thallus</tissue>
    </source>
</reference>
<keyword evidence="5" id="KW-0539">Nucleus</keyword>
<dbReference type="Gene3D" id="3.30.730.10">
    <property type="entry name" value="AP2/ERF domain"/>
    <property type="match status" value="1"/>
</dbReference>
<protein>
    <recommendedName>
        <fullName evidence="6">AP2/ERF domain-containing protein</fullName>
    </recommendedName>
</protein>
<dbReference type="InterPro" id="IPR001471">
    <property type="entry name" value="AP2/ERF_dom"/>
</dbReference>
<keyword evidence="2" id="KW-0805">Transcription regulation</keyword>
<proteinExistence type="predicted"/>
<dbReference type="InterPro" id="IPR016177">
    <property type="entry name" value="DNA-bd_dom_sf"/>
</dbReference>
<gene>
    <name evidence="7" type="ORF">R1sor_016333</name>
</gene>
<evidence type="ECO:0000256" key="3">
    <source>
        <dbReference type="ARBA" id="ARBA00023125"/>
    </source>
</evidence>
<dbReference type="GO" id="GO:0005634">
    <property type="term" value="C:nucleus"/>
    <property type="evidence" value="ECO:0007669"/>
    <property type="project" value="UniProtKB-SubCell"/>
</dbReference>
<dbReference type="AlphaFoldDB" id="A0ABD3HIR2"/>
<evidence type="ECO:0000259" key="6">
    <source>
        <dbReference type="PROSITE" id="PS51032"/>
    </source>
</evidence>
<dbReference type="SMART" id="SM00380">
    <property type="entry name" value="AP2"/>
    <property type="match status" value="1"/>
</dbReference>
<dbReference type="Proteomes" id="UP001633002">
    <property type="component" value="Unassembled WGS sequence"/>
</dbReference>
<evidence type="ECO:0000256" key="5">
    <source>
        <dbReference type="ARBA" id="ARBA00023242"/>
    </source>
</evidence>
<evidence type="ECO:0000256" key="2">
    <source>
        <dbReference type="ARBA" id="ARBA00023015"/>
    </source>
</evidence>
<dbReference type="PANTHER" id="PTHR31677">
    <property type="entry name" value="AP2 DOMAIN CLASS TRANSCRIPTION FACTOR"/>
    <property type="match status" value="1"/>
</dbReference>
<dbReference type="EMBL" id="JBJQOH010000004">
    <property type="protein sequence ID" value="KAL3690024.1"/>
    <property type="molecule type" value="Genomic_DNA"/>
</dbReference>
<organism evidence="7 8">
    <name type="scientific">Riccia sorocarpa</name>
    <dbReference type="NCBI Taxonomy" id="122646"/>
    <lineage>
        <taxon>Eukaryota</taxon>
        <taxon>Viridiplantae</taxon>
        <taxon>Streptophyta</taxon>
        <taxon>Embryophyta</taxon>
        <taxon>Marchantiophyta</taxon>
        <taxon>Marchantiopsida</taxon>
        <taxon>Marchantiidae</taxon>
        <taxon>Marchantiales</taxon>
        <taxon>Ricciaceae</taxon>
        <taxon>Riccia</taxon>
    </lineage>
</organism>
<dbReference type="GO" id="GO:0003677">
    <property type="term" value="F:DNA binding"/>
    <property type="evidence" value="ECO:0007669"/>
    <property type="project" value="UniProtKB-KW"/>
</dbReference>
<keyword evidence="4" id="KW-0804">Transcription</keyword>
<evidence type="ECO:0000256" key="1">
    <source>
        <dbReference type="ARBA" id="ARBA00004123"/>
    </source>
</evidence>
<keyword evidence="8" id="KW-1185">Reference proteome</keyword>
<evidence type="ECO:0000313" key="8">
    <source>
        <dbReference type="Proteomes" id="UP001633002"/>
    </source>
</evidence>